<reference evidence="1 2" key="1">
    <citation type="submission" date="2016-12" db="EMBL/GenBank/DDBJ databases">
        <title>Amycolatopsis keratiniphila subsp. keratiniphila genome sequencing and assembly.</title>
        <authorList>
            <person name="Mayilraj S."/>
            <person name="Kaur N."/>
        </authorList>
    </citation>
    <scope>NUCLEOTIDE SEQUENCE [LARGE SCALE GENOMIC DNA]</scope>
    <source>
        <strain evidence="1 2">DSM 44409</strain>
    </source>
</reference>
<dbReference type="OrthoDB" id="3760285at2"/>
<evidence type="ECO:0000313" key="2">
    <source>
        <dbReference type="Proteomes" id="UP000076660"/>
    </source>
</evidence>
<keyword evidence="1" id="KW-0489">Methyltransferase</keyword>
<accession>A0A1W2LXZ2</accession>
<comment type="caution">
    <text evidence="1">The sequence shown here is derived from an EMBL/GenBank/DDBJ whole genome shotgun (WGS) entry which is preliminary data.</text>
</comment>
<name>A0A1W2LXZ2_9PSEU</name>
<dbReference type="Proteomes" id="UP000076660">
    <property type="component" value="Unassembled WGS sequence"/>
</dbReference>
<dbReference type="RefSeq" id="WP_063275795.1">
    <property type="nucleotide sequence ID" value="NZ_LQMT02000011.1"/>
</dbReference>
<dbReference type="InterPro" id="IPR030807">
    <property type="entry name" value="Methyltran_NanM"/>
</dbReference>
<organism evidence="1 2">
    <name type="scientific">Amycolatopsis keratiniphila subsp. keratiniphila</name>
    <dbReference type="NCBI Taxonomy" id="227715"/>
    <lineage>
        <taxon>Bacteria</taxon>
        <taxon>Bacillati</taxon>
        <taxon>Actinomycetota</taxon>
        <taxon>Actinomycetes</taxon>
        <taxon>Pseudonocardiales</taxon>
        <taxon>Pseudonocardiaceae</taxon>
        <taxon>Amycolatopsis</taxon>
        <taxon>Amycolatopsis japonica group</taxon>
    </lineage>
</organism>
<evidence type="ECO:0000313" key="1">
    <source>
        <dbReference type="EMBL" id="ONF72079.1"/>
    </source>
</evidence>
<dbReference type="SUPFAM" id="SSF53335">
    <property type="entry name" value="S-adenosyl-L-methionine-dependent methyltransferases"/>
    <property type="match status" value="1"/>
</dbReference>
<dbReference type="Gene3D" id="3.40.50.150">
    <property type="entry name" value="Vaccinia Virus protein VP39"/>
    <property type="match status" value="1"/>
</dbReference>
<keyword evidence="1" id="KW-0808">Transferase</keyword>
<protein>
    <submittedName>
        <fullName evidence="1">Methyltransferase</fullName>
    </submittedName>
</protein>
<dbReference type="NCBIfam" id="TIGR04371">
    <property type="entry name" value="methyltran_NanM"/>
    <property type="match status" value="1"/>
</dbReference>
<dbReference type="InterPro" id="IPR029063">
    <property type="entry name" value="SAM-dependent_MTases_sf"/>
</dbReference>
<dbReference type="EMBL" id="LQMT02000011">
    <property type="protein sequence ID" value="ONF72079.1"/>
    <property type="molecule type" value="Genomic_DNA"/>
</dbReference>
<gene>
    <name evidence="1" type="ORF">AVR91_0211030</name>
</gene>
<dbReference type="AlphaFoldDB" id="A0A1W2LXZ2"/>
<proteinExistence type="predicted"/>
<dbReference type="GO" id="GO:0008168">
    <property type="term" value="F:methyltransferase activity"/>
    <property type="evidence" value="ECO:0007669"/>
    <property type="project" value="UniProtKB-KW"/>
</dbReference>
<dbReference type="GO" id="GO:0032259">
    <property type="term" value="P:methylation"/>
    <property type="evidence" value="ECO:0007669"/>
    <property type="project" value="UniProtKB-KW"/>
</dbReference>
<sequence length="309" mass="34766">MIDQPDTATRTYEASSMWQQIGEAHLNQEMIADLAGFKNSEVNYRLALVNVQTNGVRFLKTLVYGLAGSLSEDAWAGLTRIRHREVGDPISVTYHGEQVDLDYLRAALELEFIAKRVDLDKAEVLEIGAGYGRTAHAIISNHELSGYCVVDLPNTLELSRKYLAAVLTGEQFAKVEFVPVDKIESTLADRTFDLCINIDSMAEMSAETVRSYLALIDQQCRHFYVNNPVGKYMDKSLDSHARGEEAVARALSTGLLTNIIDIHDNRAVEAQARNYVEAYVPGPDWKCVADEWARPWSYLWQALYQRQGR</sequence>